<keyword evidence="14" id="KW-1133">Transmembrane helix</keyword>
<dbReference type="EC" id="3.1.21.10" evidence="12 13"/>
<dbReference type="PANTHER" id="PTHR30194">
    <property type="entry name" value="CROSSOVER JUNCTION ENDODEOXYRIBONUCLEASE RUVC"/>
    <property type="match status" value="1"/>
</dbReference>
<comment type="caution">
    <text evidence="15">The sequence shown here is derived from an EMBL/GenBank/DDBJ whole genome shotgun (WGS) entry which is preliminary data.</text>
</comment>
<dbReference type="CDD" id="cd16962">
    <property type="entry name" value="RuvC"/>
    <property type="match status" value="1"/>
</dbReference>
<dbReference type="InterPro" id="IPR036397">
    <property type="entry name" value="RNaseH_sf"/>
</dbReference>
<comment type="catalytic activity">
    <reaction evidence="12">
        <text>Endonucleolytic cleavage at a junction such as a reciprocal single-stranded crossover between two homologous DNA duplexes (Holliday junction).</text>
        <dbReference type="EC" id="3.1.21.10"/>
    </reaction>
</comment>
<keyword evidence="5 12" id="KW-0255">Endonuclease</keyword>
<evidence type="ECO:0000313" key="16">
    <source>
        <dbReference type="Proteomes" id="UP000018433"/>
    </source>
</evidence>
<dbReference type="InterPro" id="IPR002176">
    <property type="entry name" value="X-over_junc_endoDNase_RuvC"/>
</dbReference>
<dbReference type="Proteomes" id="UP000018433">
    <property type="component" value="Unassembled WGS sequence"/>
</dbReference>
<dbReference type="InterPro" id="IPR012337">
    <property type="entry name" value="RNaseH-like_sf"/>
</dbReference>
<keyword evidence="8 12" id="KW-0460">Magnesium</keyword>
<evidence type="ECO:0000256" key="7">
    <source>
        <dbReference type="ARBA" id="ARBA00022801"/>
    </source>
</evidence>
<feature type="binding site" evidence="12">
    <location>
        <position position="169"/>
    </location>
    <ligand>
        <name>Mg(2+)</name>
        <dbReference type="ChEBI" id="CHEBI:18420"/>
        <label>1</label>
    </ligand>
</feature>
<proteinExistence type="inferred from homology"/>
<evidence type="ECO:0000256" key="2">
    <source>
        <dbReference type="ARBA" id="ARBA00022490"/>
    </source>
</evidence>
<dbReference type="SUPFAM" id="SSF53098">
    <property type="entry name" value="Ribonuclease H-like"/>
    <property type="match status" value="1"/>
</dbReference>
<dbReference type="InterPro" id="IPR020563">
    <property type="entry name" value="X-over_junc_endoDNase_Mg_BS"/>
</dbReference>
<feature type="active site" evidence="12">
    <location>
        <position position="169"/>
    </location>
</feature>
<keyword evidence="9 12" id="KW-0238">DNA-binding</keyword>
<feature type="active site" evidence="12">
    <location>
        <position position="97"/>
    </location>
</feature>
<keyword evidence="10 12" id="KW-0233">DNA recombination</keyword>
<keyword evidence="11 12" id="KW-0234">DNA repair</keyword>
<evidence type="ECO:0000256" key="8">
    <source>
        <dbReference type="ARBA" id="ARBA00022842"/>
    </source>
</evidence>
<keyword evidence="16" id="KW-1185">Reference proteome</keyword>
<dbReference type="Gene3D" id="3.30.420.10">
    <property type="entry name" value="Ribonuclease H-like superfamily/Ribonuclease H"/>
    <property type="match status" value="1"/>
</dbReference>
<dbReference type="HAMAP" id="MF_00034">
    <property type="entry name" value="RuvC"/>
    <property type="match status" value="1"/>
</dbReference>
<feature type="binding site" evidence="12">
    <location>
        <position position="97"/>
    </location>
    <ligand>
        <name>Mg(2+)</name>
        <dbReference type="ChEBI" id="CHEBI:18420"/>
        <label>2</label>
    </ligand>
</feature>
<keyword evidence="2 12" id="KW-0963">Cytoplasm</keyword>
<dbReference type="Pfam" id="PF02075">
    <property type="entry name" value="RuvC"/>
    <property type="match status" value="1"/>
</dbReference>
<comment type="cofactor">
    <cofactor evidence="12">
        <name>Mg(2+)</name>
        <dbReference type="ChEBI" id="CHEBI:18420"/>
    </cofactor>
    <text evidence="12">Binds 2 Mg(2+) ion per subunit.</text>
</comment>
<comment type="similarity">
    <text evidence="1 12">Belongs to the RuvC family.</text>
</comment>
<evidence type="ECO:0000256" key="1">
    <source>
        <dbReference type="ARBA" id="ARBA00009518"/>
    </source>
</evidence>
<comment type="function">
    <text evidence="12">The RuvA-RuvB-RuvC complex processes Holliday junction (HJ) DNA during genetic recombination and DNA repair. Endonuclease that resolves HJ intermediates. Cleaves cruciform DNA by making single-stranded nicks across the HJ at symmetrical positions within the homologous arms, yielding a 5'-phosphate and a 3'-hydroxyl group; requires a central core of homology in the junction. The consensus cleavage sequence is 5'-(A/T)TT(C/G)-3'. Cleavage occurs on the 3'-side of the TT dinucleotide at the point of strand exchange. HJ branch migration catalyzed by RuvA-RuvB allows RuvC to scan DNA until it finds its consensus sequence, where it cleaves and resolves the cruciform DNA.</text>
</comment>
<feature type="transmembrane region" description="Helical" evidence="14">
    <location>
        <begin position="21"/>
        <end position="37"/>
    </location>
</feature>
<evidence type="ECO:0000256" key="4">
    <source>
        <dbReference type="ARBA" id="ARBA00022723"/>
    </source>
</evidence>
<feature type="active site" evidence="12">
    <location>
        <position position="38"/>
    </location>
</feature>
<name>A0ABN0JVV1_9GAMM</name>
<keyword evidence="6 12" id="KW-0227">DNA damage</keyword>
<keyword evidence="14" id="KW-0472">Membrane</keyword>
<comment type="subunit">
    <text evidence="12">Homodimer which binds Holliday junction (HJ) DNA. The HJ becomes 2-fold symmetrical on binding to RuvC with unstacked arms; it has a different conformation from HJ DNA in complex with RuvA. In the full resolvosome a probable DNA-RuvA(4)-RuvB(12)-RuvC(2) complex forms which resolves the HJ.</text>
</comment>
<gene>
    <name evidence="12" type="primary">ruvC</name>
    <name evidence="15" type="ORF">F950_02283</name>
</gene>
<sequence>MQYQDRLKENQAFFMRLCKNMGIILFLKSFMPLIIGIDPGSRLTGYGIIEKNGNDLRFIDAGTIRTETQGMPERLKRIFAGVERIVKFHGPTEAAVEQVFMAQNPDSALKLGQARGAAIAALVNLDLDVAEYTARQIKQSVVGYGAADKEQVQMMVMRILSLTIKPQADAADALAAAICHAHASGNMSKFAVLNALGGMARGRSRYSSRRR</sequence>
<evidence type="ECO:0000256" key="13">
    <source>
        <dbReference type="NCBIfam" id="TIGR00228"/>
    </source>
</evidence>
<evidence type="ECO:0000256" key="14">
    <source>
        <dbReference type="SAM" id="Phobius"/>
    </source>
</evidence>
<keyword evidence="14" id="KW-0812">Transmembrane</keyword>
<evidence type="ECO:0000256" key="11">
    <source>
        <dbReference type="ARBA" id="ARBA00023204"/>
    </source>
</evidence>
<evidence type="ECO:0000256" key="12">
    <source>
        <dbReference type="HAMAP-Rule" id="MF_00034"/>
    </source>
</evidence>
<organism evidence="15 16">
    <name type="scientific">Acinetobacter soli NIPH 2899</name>
    <dbReference type="NCBI Taxonomy" id="1217677"/>
    <lineage>
        <taxon>Bacteria</taxon>
        <taxon>Pseudomonadati</taxon>
        <taxon>Pseudomonadota</taxon>
        <taxon>Gammaproteobacteria</taxon>
        <taxon>Moraxellales</taxon>
        <taxon>Moraxellaceae</taxon>
        <taxon>Acinetobacter</taxon>
    </lineage>
</organism>
<dbReference type="NCBIfam" id="TIGR00228">
    <property type="entry name" value="ruvC"/>
    <property type="match status" value="1"/>
</dbReference>
<protein>
    <recommendedName>
        <fullName evidence="12 13">Crossover junction endodeoxyribonuclease RuvC</fullName>
        <ecNumber evidence="12 13">3.1.21.10</ecNumber>
    </recommendedName>
    <alternativeName>
        <fullName evidence="12">Holliday junction nuclease RuvC</fullName>
    </alternativeName>
    <alternativeName>
        <fullName evidence="12">Holliday junction resolvase RuvC</fullName>
    </alternativeName>
</protein>
<feature type="binding site" evidence="12">
    <location>
        <position position="38"/>
    </location>
    <ligand>
        <name>Mg(2+)</name>
        <dbReference type="ChEBI" id="CHEBI:18420"/>
        <label>1</label>
    </ligand>
</feature>
<keyword evidence="3 12" id="KW-0540">Nuclease</keyword>
<evidence type="ECO:0000256" key="6">
    <source>
        <dbReference type="ARBA" id="ARBA00022763"/>
    </source>
</evidence>
<keyword evidence="4 12" id="KW-0479">Metal-binding</keyword>
<dbReference type="PROSITE" id="PS01321">
    <property type="entry name" value="RUVC"/>
    <property type="match status" value="1"/>
</dbReference>
<dbReference type="PANTHER" id="PTHR30194:SF3">
    <property type="entry name" value="CROSSOVER JUNCTION ENDODEOXYRIBONUCLEASE RUVC"/>
    <property type="match status" value="1"/>
</dbReference>
<reference evidence="15 16" key="1">
    <citation type="submission" date="2013-02" db="EMBL/GenBank/DDBJ databases">
        <title>The Genome Sequence of Acinetobacter soli NIPH 2899.</title>
        <authorList>
            <consortium name="The Broad Institute Genome Sequencing Platform"/>
            <consortium name="The Broad Institute Genome Sequencing Center for Infectious Disease"/>
            <person name="Cerqueira G."/>
            <person name="Feldgarden M."/>
            <person name="Courvalin P."/>
            <person name="Perichon B."/>
            <person name="Grillot-Courvalin C."/>
            <person name="Clermont D."/>
            <person name="Rocha E."/>
            <person name="Yoon E.-J."/>
            <person name="Nemec A."/>
            <person name="Walker B."/>
            <person name="Young S.K."/>
            <person name="Zeng Q."/>
            <person name="Gargeya S."/>
            <person name="Fitzgerald M."/>
            <person name="Haas B."/>
            <person name="Abouelleil A."/>
            <person name="Alvarado L."/>
            <person name="Arachchi H.M."/>
            <person name="Berlin A.M."/>
            <person name="Chapman S.B."/>
            <person name="Dewar J."/>
            <person name="Goldberg J."/>
            <person name="Griggs A."/>
            <person name="Gujja S."/>
            <person name="Hansen M."/>
            <person name="Howarth C."/>
            <person name="Imamovic A."/>
            <person name="Larimer J."/>
            <person name="McCowan C."/>
            <person name="Murphy C."/>
            <person name="Neiman D."/>
            <person name="Pearson M."/>
            <person name="Priest M."/>
            <person name="Roberts A."/>
            <person name="Saif S."/>
            <person name="Shea T."/>
            <person name="Sisk P."/>
            <person name="Sykes S."/>
            <person name="Wortman J."/>
            <person name="Nusbaum C."/>
            <person name="Birren B."/>
        </authorList>
    </citation>
    <scope>NUCLEOTIDE SEQUENCE [LARGE SCALE GENOMIC DNA]</scope>
    <source>
        <strain evidence="15 16">NIPH 2899</strain>
    </source>
</reference>
<accession>A0ABN0JVV1</accession>
<evidence type="ECO:0000256" key="3">
    <source>
        <dbReference type="ARBA" id="ARBA00022722"/>
    </source>
</evidence>
<keyword evidence="7 12" id="KW-0378">Hydrolase</keyword>
<dbReference type="EMBL" id="APPV01000011">
    <property type="protein sequence ID" value="ENV59729.1"/>
    <property type="molecule type" value="Genomic_DNA"/>
</dbReference>
<evidence type="ECO:0000313" key="15">
    <source>
        <dbReference type="EMBL" id="ENV59729.1"/>
    </source>
</evidence>
<comment type="subcellular location">
    <subcellularLocation>
        <location evidence="12">Cytoplasm</location>
    </subcellularLocation>
</comment>
<dbReference type="PRINTS" id="PR00696">
    <property type="entry name" value="RSOLVASERUVC"/>
</dbReference>
<evidence type="ECO:0000256" key="5">
    <source>
        <dbReference type="ARBA" id="ARBA00022759"/>
    </source>
</evidence>
<evidence type="ECO:0000256" key="9">
    <source>
        <dbReference type="ARBA" id="ARBA00023125"/>
    </source>
</evidence>
<evidence type="ECO:0000256" key="10">
    <source>
        <dbReference type="ARBA" id="ARBA00023172"/>
    </source>
</evidence>